<evidence type="ECO:0000256" key="5">
    <source>
        <dbReference type="ARBA" id="ARBA00023077"/>
    </source>
</evidence>
<dbReference type="InterPro" id="IPR008969">
    <property type="entry name" value="CarboxyPept-like_regulatory"/>
</dbReference>
<evidence type="ECO:0000256" key="7">
    <source>
        <dbReference type="ARBA" id="ARBA00023237"/>
    </source>
</evidence>
<dbReference type="GO" id="GO:0009279">
    <property type="term" value="C:cell outer membrane"/>
    <property type="evidence" value="ECO:0007669"/>
    <property type="project" value="UniProtKB-SubCell"/>
</dbReference>
<dbReference type="SUPFAM" id="SSF49464">
    <property type="entry name" value="Carboxypeptidase regulatory domain-like"/>
    <property type="match status" value="1"/>
</dbReference>
<keyword evidence="13" id="KW-1185">Reference proteome</keyword>
<dbReference type="InterPro" id="IPR023996">
    <property type="entry name" value="TonB-dep_OMP_SusC/RagA"/>
</dbReference>
<comment type="similarity">
    <text evidence="8 9">Belongs to the TonB-dependent receptor family.</text>
</comment>
<dbReference type="Proteomes" id="UP000321790">
    <property type="component" value="Unassembled WGS sequence"/>
</dbReference>
<evidence type="ECO:0000256" key="6">
    <source>
        <dbReference type="ARBA" id="ARBA00023136"/>
    </source>
</evidence>
<dbReference type="EMBL" id="VOSC01000030">
    <property type="protein sequence ID" value="TXE07288.1"/>
    <property type="molecule type" value="Genomic_DNA"/>
</dbReference>
<organism evidence="12 13">
    <name type="scientific">Seonamhaeicola algicola</name>
    <dbReference type="NCBI Taxonomy" id="1719036"/>
    <lineage>
        <taxon>Bacteria</taxon>
        <taxon>Pseudomonadati</taxon>
        <taxon>Bacteroidota</taxon>
        <taxon>Flavobacteriia</taxon>
        <taxon>Flavobacteriales</taxon>
        <taxon>Flavobacteriaceae</taxon>
    </lineage>
</organism>
<protein>
    <submittedName>
        <fullName evidence="12">TonB-dependent receptor</fullName>
    </submittedName>
</protein>
<comment type="caution">
    <text evidence="12">The sequence shown here is derived from an EMBL/GenBank/DDBJ whole genome shotgun (WGS) entry which is preliminary data.</text>
</comment>
<keyword evidence="5 9" id="KW-0798">TonB box</keyword>
<reference evidence="13" key="1">
    <citation type="submission" date="2019-08" db="EMBL/GenBank/DDBJ databases">
        <title>Seonamhaeicola sediminis sp. nov., isolated from marine sediment.</title>
        <authorList>
            <person name="Cao W.R."/>
        </authorList>
    </citation>
    <scope>NUCLEOTIDE SEQUENCE [LARGE SCALE GENOMIC DNA]</scope>
    <source>
        <strain evidence="13">Gy8</strain>
    </source>
</reference>
<dbReference type="InterPro" id="IPR039426">
    <property type="entry name" value="TonB-dep_rcpt-like"/>
</dbReference>
<evidence type="ECO:0000256" key="2">
    <source>
        <dbReference type="ARBA" id="ARBA00022448"/>
    </source>
</evidence>
<sequence length="1023" mass="111833">MVATFLLAGTLAGFAQDIKISGVVSDENGQPLTGANIVVKGTTTGAQTDFDGNYSLTASRNATLVVSYLGFITKEVAVNGKSQINVTLVEDASQLDEIVIVGYGATKKSDLTGAVAVVGSKDIEKYTYNDASQALQGRVAGVSVQSAGGAPGAGSNFLIRGATSFSNNEPLFVIDGMITGSMSSVAPQDIESISVLKDASALAIYGSRAANGVIIITTKKGKGGKVNISLDTSYGIQKVINTYDWANASQYAQIVNNARDNDGQERYPALDQFFDPNYSNNLYDESLRTAGVKNTNVRVTGGGENTTYSASFTQFEQEGIVKYSDFKRQTLRTNVGLSKGKFKIENTIGLTRTVNNPNNYFNKERNIIPVIRLKNDAGDWSLSDIADRGVIDPATGSLFQPGKFYGANNIMNELGLAATQDRTVTRNTLIGNIAASYEILNGLTYKINLGLEHYNNNNYTFTPLVPVFSENGGNDVQSRLQETNTTFTSTLVEHTLSYNKTFADKHTIDAVIGFTEQKNNSRSLGVDARDFPNNDIRVASAAQTYVEVPSTDITSAIHSYLGRLNYNFADRYLITASIRQDRSSLFKEGLRDATFPSAALGWNVSNEPFMEDFDALTNIKFRAGYGEVGSNNVSAYQTDFVIDFFSEYILGENQERQTGYAITNMVNPFISWETTKTTNIGLEFEAFDRKLSVTMDYFKAETEDILLNSSPVFYSGFGNEFPQNIATMENKGFEFLATYRDNIGDLNFSATVNFSKINNEVTSLGSAGRLVQGSFTSNTINSMEITPGRPISSFYGYVVDGIYQTDAEATAANDQVGNPVAGDLKFKDIAGPDGSGPDGIIDQNDQTALGSGIPDFEYGINLSADYKNWDLNLFFNGVSGNTILNGTKYRGYFDTEGNYFSDRLNSWTPTNTNTSIPRNTRTDNGFNRRMSDFYLENGAYFRLRNAQIGYTLPTDITDKIKIQKVRMYLSATNLFTITDYTGYYPEVGRNNRGSNGRAIINTGIDEGAYPTPRTFQLGLQVSF</sequence>
<dbReference type="InterPro" id="IPR023997">
    <property type="entry name" value="TonB-dep_OMP_SusC/RagA_CS"/>
</dbReference>
<dbReference type="Pfam" id="PF13715">
    <property type="entry name" value="CarbopepD_reg_2"/>
    <property type="match status" value="1"/>
</dbReference>
<dbReference type="PROSITE" id="PS52016">
    <property type="entry name" value="TONB_DEPENDENT_REC_3"/>
    <property type="match status" value="1"/>
</dbReference>
<dbReference type="NCBIfam" id="TIGR04057">
    <property type="entry name" value="SusC_RagA_signa"/>
    <property type="match status" value="1"/>
</dbReference>
<evidence type="ECO:0000259" key="10">
    <source>
        <dbReference type="Pfam" id="PF00593"/>
    </source>
</evidence>
<dbReference type="InterPro" id="IPR012910">
    <property type="entry name" value="Plug_dom"/>
</dbReference>
<dbReference type="Pfam" id="PF07715">
    <property type="entry name" value="Plug"/>
    <property type="match status" value="1"/>
</dbReference>
<comment type="subcellular location">
    <subcellularLocation>
        <location evidence="1 8">Cell outer membrane</location>
        <topology evidence="1 8">Multi-pass membrane protein</topology>
    </subcellularLocation>
</comment>
<dbReference type="InterPro" id="IPR036942">
    <property type="entry name" value="Beta-barrel_TonB_sf"/>
</dbReference>
<evidence type="ECO:0000313" key="12">
    <source>
        <dbReference type="EMBL" id="TXE07288.1"/>
    </source>
</evidence>
<keyword evidence="6 8" id="KW-0472">Membrane</keyword>
<dbReference type="FunFam" id="2.60.40.1120:FF:000003">
    <property type="entry name" value="Outer membrane protein Omp121"/>
    <property type="match status" value="1"/>
</dbReference>
<evidence type="ECO:0000256" key="8">
    <source>
        <dbReference type="PROSITE-ProRule" id="PRU01360"/>
    </source>
</evidence>
<dbReference type="AlphaFoldDB" id="A0A5C7AFG2"/>
<keyword evidence="3 8" id="KW-1134">Transmembrane beta strand</keyword>
<dbReference type="Gene3D" id="2.60.40.1120">
    <property type="entry name" value="Carboxypeptidase-like, regulatory domain"/>
    <property type="match status" value="1"/>
</dbReference>
<dbReference type="OrthoDB" id="9768177at2"/>
<evidence type="ECO:0000256" key="4">
    <source>
        <dbReference type="ARBA" id="ARBA00022692"/>
    </source>
</evidence>
<dbReference type="Gene3D" id="2.40.170.20">
    <property type="entry name" value="TonB-dependent receptor, beta-barrel domain"/>
    <property type="match status" value="1"/>
</dbReference>
<evidence type="ECO:0000256" key="3">
    <source>
        <dbReference type="ARBA" id="ARBA00022452"/>
    </source>
</evidence>
<keyword evidence="4 8" id="KW-0812">Transmembrane</keyword>
<dbReference type="InterPro" id="IPR000531">
    <property type="entry name" value="Beta-barrel_TonB"/>
</dbReference>
<gene>
    <name evidence="12" type="ORF">FUA26_13395</name>
</gene>
<evidence type="ECO:0000256" key="9">
    <source>
        <dbReference type="RuleBase" id="RU003357"/>
    </source>
</evidence>
<dbReference type="SUPFAM" id="SSF56935">
    <property type="entry name" value="Porins"/>
    <property type="match status" value="1"/>
</dbReference>
<evidence type="ECO:0000259" key="11">
    <source>
        <dbReference type="Pfam" id="PF07715"/>
    </source>
</evidence>
<name>A0A5C7AFG2_9FLAO</name>
<keyword evidence="7 8" id="KW-0998">Cell outer membrane</keyword>
<dbReference type="Gene3D" id="2.170.130.10">
    <property type="entry name" value="TonB-dependent receptor, plug domain"/>
    <property type="match status" value="1"/>
</dbReference>
<feature type="domain" description="TonB-dependent receptor-like beta-barrel" evidence="10">
    <location>
        <begin position="417"/>
        <end position="974"/>
    </location>
</feature>
<keyword evidence="12" id="KW-0675">Receptor</keyword>
<accession>A0A5C7AFG2</accession>
<dbReference type="Pfam" id="PF00593">
    <property type="entry name" value="TonB_dep_Rec_b-barrel"/>
    <property type="match status" value="1"/>
</dbReference>
<keyword evidence="2 8" id="KW-0813">Transport</keyword>
<dbReference type="InterPro" id="IPR037066">
    <property type="entry name" value="Plug_dom_sf"/>
</dbReference>
<dbReference type="NCBIfam" id="TIGR04056">
    <property type="entry name" value="OMP_RagA_SusC"/>
    <property type="match status" value="1"/>
</dbReference>
<evidence type="ECO:0000313" key="13">
    <source>
        <dbReference type="Proteomes" id="UP000321790"/>
    </source>
</evidence>
<evidence type="ECO:0000256" key="1">
    <source>
        <dbReference type="ARBA" id="ARBA00004571"/>
    </source>
</evidence>
<feature type="domain" description="TonB-dependent receptor plug" evidence="11">
    <location>
        <begin position="108"/>
        <end position="213"/>
    </location>
</feature>
<proteinExistence type="inferred from homology"/>